<feature type="domain" description="DUF7847" evidence="3">
    <location>
        <begin position="189"/>
        <end position="417"/>
    </location>
</feature>
<evidence type="ECO:0000256" key="1">
    <source>
        <dbReference type="SAM" id="MobiDB-lite"/>
    </source>
</evidence>
<evidence type="ECO:0000313" key="4">
    <source>
        <dbReference type="EMBL" id="MDT0458339.1"/>
    </source>
</evidence>
<dbReference type="Proteomes" id="UP001180551">
    <property type="component" value="Unassembled WGS sequence"/>
</dbReference>
<feature type="compositionally biased region" description="Polar residues" evidence="1">
    <location>
        <begin position="1"/>
        <end position="15"/>
    </location>
</feature>
<evidence type="ECO:0000313" key="5">
    <source>
        <dbReference type="Proteomes" id="UP001180551"/>
    </source>
</evidence>
<feature type="transmembrane region" description="Helical" evidence="2">
    <location>
        <begin position="208"/>
        <end position="233"/>
    </location>
</feature>
<keyword evidence="5" id="KW-1185">Reference proteome</keyword>
<accession>A0ABU2TBQ0</accession>
<feature type="compositionally biased region" description="Low complexity" evidence="1">
    <location>
        <begin position="444"/>
        <end position="479"/>
    </location>
</feature>
<feature type="compositionally biased region" description="Low complexity" evidence="1">
    <location>
        <begin position="60"/>
        <end position="77"/>
    </location>
</feature>
<feature type="compositionally biased region" description="Low complexity" evidence="1">
    <location>
        <begin position="521"/>
        <end position="537"/>
    </location>
</feature>
<keyword evidence="2" id="KW-0812">Transmembrane</keyword>
<comment type="caution">
    <text evidence="4">The sequence shown here is derived from an EMBL/GenBank/DDBJ whole genome shotgun (WGS) entry which is preliminary data.</text>
</comment>
<feature type="transmembrane region" description="Helical" evidence="2">
    <location>
        <begin position="253"/>
        <end position="280"/>
    </location>
</feature>
<evidence type="ECO:0000256" key="2">
    <source>
        <dbReference type="SAM" id="Phobius"/>
    </source>
</evidence>
<feature type="region of interest" description="Disordered" evidence="1">
    <location>
        <begin position="1"/>
        <end position="117"/>
    </location>
</feature>
<evidence type="ECO:0000259" key="3">
    <source>
        <dbReference type="Pfam" id="PF25231"/>
    </source>
</evidence>
<feature type="region of interest" description="Disordered" evidence="1">
    <location>
        <begin position="439"/>
        <end position="548"/>
    </location>
</feature>
<name>A0ABU2TBQ0_9ACTN</name>
<feature type="transmembrane region" description="Helical" evidence="2">
    <location>
        <begin position="337"/>
        <end position="370"/>
    </location>
</feature>
<protein>
    <recommendedName>
        <fullName evidence="3">DUF7847 domain-containing protein</fullName>
    </recommendedName>
</protein>
<proteinExistence type="predicted"/>
<keyword evidence="2" id="KW-0472">Membrane</keyword>
<gene>
    <name evidence="4" type="ORF">RM550_21795</name>
</gene>
<dbReference type="Pfam" id="PF25231">
    <property type="entry name" value="DUF7847"/>
    <property type="match status" value="1"/>
</dbReference>
<feature type="transmembrane region" description="Helical" evidence="2">
    <location>
        <begin position="390"/>
        <end position="417"/>
    </location>
</feature>
<dbReference type="EMBL" id="JAVRFE010000029">
    <property type="protein sequence ID" value="MDT0458339.1"/>
    <property type="molecule type" value="Genomic_DNA"/>
</dbReference>
<feature type="transmembrane region" description="Helical" evidence="2">
    <location>
        <begin position="286"/>
        <end position="307"/>
    </location>
</feature>
<sequence length="548" mass="55575">MNNSPGWASPGSTPSDEPGRGTQEQPPQEAQPPQEDRCGPGEQSPPPNWSKEQPPAGRWSAPAGVPGQSGPQGSGSRSGERSRASSPGPGGPGPGGNPGHWGNHPGSQPPWGGAWAPVPHAAKPGIIPLRPLAVGEILDGAVATMRAHWRTVLGISLIVAVVAQTAITVVNGLWFQGSGRAPSLANDNVPPLRETLQQMGTALAASGITAAIGLLATIVVTGLLTMVVSRAVLGRSATAGEAWRDARTQLPRLLGLLVLLPLLITAICAVGVAPGLILTATGALEAGLLLTLLGGLAAGIVSIWLGVRYSLASPALMLEKQGVISAMRRSAKLVRGTWWRVLGVQLLAYLLVGIVEFIIQIPATIVAFVVGGESLVDWANGTSNTTSWPFLIVLGIGAVISSTITFPITAGVTALLYMDQRIRREALDLELARAAGLPGYGTDAPRPQSATPAPAATSTTADNAPATAAPASVDTPADAAKTDNSTPDAPHTEGPHAEGAPEESTDAHGPEAGTATTGGSTHPAAPTTDTTTPADGPAPRPDDTAPGS</sequence>
<feature type="compositionally biased region" description="Low complexity" evidence="1">
    <location>
        <begin position="23"/>
        <end position="33"/>
    </location>
</feature>
<dbReference type="RefSeq" id="WP_311625420.1">
    <property type="nucleotide sequence ID" value="NZ_JAVRFE010000029.1"/>
</dbReference>
<keyword evidence="2" id="KW-1133">Transmembrane helix</keyword>
<organism evidence="4 5">
    <name type="scientific">Streptomyces mooreae</name>
    <dbReference type="NCBI Taxonomy" id="3075523"/>
    <lineage>
        <taxon>Bacteria</taxon>
        <taxon>Bacillati</taxon>
        <taxon>Actinomycetota</taxon>
        <taxon>Actinomycetes</taxon>
        <taxon>Kitasatosporales</taxon>
        <taxon>Streptomycetaceae</taxon>
        <taxon>Streptomyces</taxon>
    </lineage>
</organism>
<reference evidence="4" key="1">
    <citation type="submission" date="2024-05" db="EMBL/GenBank/DDBJ databases">
        <title>30 novel species of actinomycetes from the DSMZ collection.</title>
        <authorList>
            <person name="Nouioui I."/>
        </authorList>
    </citation>
    <scope>NUCLEOTIDE SEQUENCE</scope>
    <source>
        <strain evidence="4">DSM 41527</strain>
    </source>
</reference>
<feature type="transmembrane region" description="Helical" evidence="2">
    <location>
        <begin position="152"/>
        <end position="174"/>
    </location>
</feature>
<dbReference type="InterPro" id="IPR057169">
    <property type="entry name" value="DUF7847"/>
</dbReference>
<dbReference type="PANTHER" id="PTHR33133:SF1">
    <property type="entry name" value="EXPRESSED PROTEIN-RELATED"/>
    <property type="match status" value="1"/>
</dbReference>
<dbReference type="PANTHER" id="PTHR33133">
    <property type="entry name" value="OS08G0107100 PROTEIN-RELATED"/>
    <property type="match status" value="1"/>
</dbReference>